<feature type="region of interest" description="Disordered" evidence="5">
    <location>
        <begin position="362"/>
        <end position="394"/>
    </location>
</feature>
<dbReference type="PROSITE" id="PS50011">
    <property type="entry name" value="PROTEIN_KINASE_DOM"/>
    <property type="match status" value="1"/>
</dbReference>
<dbReference type="GO" id="GO:0004674">
    <property type="term" value="F:protein serine/threonine kinase activity"/>
    <property type="evidence" value="ECO:0007669"/>
    <property type="project" value="UniProtKB-EC"/>
</dbReference>
<evidence type="ECO:0000256" key="3">
    <source>
        <dbReference type="ARBA" id="ARBA00022777"/>
    </source>
</evidence>
<keyword evidence="1 7" id="KW-0808">Transferase</keyword>
<evidence type="ECO:0000256" key="5">
    <source>
        <dbReference type="SAM" id="MobiDB-lite"/>
    </source>
</evidence>
<organism evidence="7 8">
    <name type="scientific">Blattamonas nauphoetae</name>
    <dbReference type="NCBI Taxonomy" id="2049346"/>
    <lineage>
        <taxon>Eukaryota</taxon>
        <taxon>Metamonada</taxon>
        <taxon>Preaxostyla</taxon>
        <taxon>Oxymonadida</taxon>
        <taxon>Blattamonas</taxon>
    </lineage>
</organism>
<dbReference type="EMBL" id="JARBJD010000150">
    <property type="protein sequence ID" value="KAK2949740.1"/>
    <property type="molecule type" value="Genomic_DNA"/>
</dbReference>
<dbReference type="Proteomes" id="UP001281761">
    <property type="component" value="Unassembled WGS sequence"/>
</dbReference>
<evidence type="ECO:0000256" key="1">
    <source>
        <dbReference type="ARBA" id="ARBA00022679"/>
    </source>
</evidence>
<dbReference type="InterPro" id="IPR011009">
    <property type="entry name" value="Kinase-like_dom_sf"/>
</dbReference>
<dbReference type="EC" id="2.7.11.1" evidence="7"/>
<evidence type="ECO:0000313" key="8">
    <source>
        <dbReference type="Proteomes" id="UP001281761"/>
    </source>
</evidence>
<keyword evidence="2" id="KW-0547">Nucleotide-binding</keyword>
<keyword evidence="3 7" id="KW-0418">Kinase</keyword>
<sequence length="572" mass="63767">MTTSLGRGKNRTVQMTDVIEVPDRYMFVREIHAGSFGSVVELIENSTQEHYAGKMIPCVTAKDTERIDREVNRLLQFAHPGIVGLKELASMGNMRVIVMELGVQSLADIVRDHTSRGVLVAREIVYRVMVDISSALQVMHNESRGATAHGDVKMENILQFDGGHFKLCDLGAAESEDVSSTSKMMSQLYVSPERMESETGRATCSSDVWALGIVLHWLLFGEAPFKSQNAARLFREIGSFQVSMIGTSCGSEERALLMRMLDPNPGTRVTSSQLCSFGVFRCLVNTPSAVWKLKDDDENKSLDQQKKQLEIFINLDRDLRSERSAHKKTANSLRSEQARVRRLEEELMAEKEKVARLERELAESRLNQTRPPLPSAPPTPSRQRGSPPPQRRQGTVIRSQIGAAAIELFDQNEWTVPGSLISFEFGKVVARLSLTIRKGPNHDFIVGIISSSLSKEALTQTFTSLKGGAGWQLFQEQRSAIQNRKMKKKGSACLAGRKGQRVVVEADGREGKRKLKLSQDGETQPTFFVNIPVPFRFCVFLWNQNDAVEIESVEVVDEPQIVGGSVPVMMDE</sequence>
<evidence type="ECO:0000313" key="7">
    <source>
        <dbReference type="EMBL" id="KAK2949740.1"/>
    </source>
</evidence>
<keyword evidence="8" id="KW-1185">Reference proteome</keyword>
<dbReference type="Gene3D" id="1.10.510.10">
    <property type="entry name" value="Transferase(Phosphotransferase) domain 1"/>
    <property type="match status" value="1"/>
</dbReference>
<dbReference type="SUPFAM" id="SSF56112">
    <property type="entry name" value="Protein kinase-like (PK-like)"/>
    <property type="match status" value="1"/>
</dbReference>
<evidence type="ECO:0000256" key="4">
    <source>
        <dbReference type="ARBA" id="ARBA00022840"/>
    </source>
</evidence>
<reference evidence="7 8" key="1">
    <citation type="journal article" date="2022" name="bioRxiv">
        <title>Genomics of Preaxostyla Flagellates Illuminates Evolutionary Transitions and the Path Towards Mitochondrial Loss.</title>
        <authorList>
            <person name="Novak L.V.F."/>
            <person name="Treitli S.C."/>
            <person name="Pyrih J."/>
            <person name="Halakuc P."/>
            <person name="Pipaliya S.V."/>
            <person name="Vacek V."/>
            <person name="Brzon O."/>
            <person name="Soukal P."/>
            <person name="Eme L."/>
            <person name="Dacks J.B."/>
            <person name="Karnkowska A."/>
            <person name="Elias M."/>
            <person name="Hampl V."/>
        </authorList>
    </citation>
    <scope>NUCLEOTIDE SEQUENCE [LARGE SCALE GENOMIC DNA]</scope>
    <source>
        <strain evidence="7">NAU3</strain>
        <tissue evidence="7">Gut</tissue>
    </source>
</reference>
<protein>
    <submittedName>
        <fullName evidence="7">CBL-interacting protein kinase 3</fullName>
        <ecNumber evidence="7">2.7.11.1</ecNumber>
    </submittedName>
</protein>
<evidence type="ECO:0000256" key="2">
    <source>
        <dbReference type="ARBA" id="ARBA00022741"/>
    </source>
</evidence>
<keyword evidence="4" id="KW-0067">ATP-binding</keyword>
<accession>A0ABQ9XEU3</accession>
<name>A0ABQ9XEU3_9EUKA</name>
<feature type="compositionally biased region" description="Pro residues" evidence="5">
    <location>
        <begin position="371"/>
        <end position="390"/>
    </location>
</feature>
<dbReference type="PANTHER" id="PTHR24348:SF22">
    <property type="entry name" value="NON-SPECIFIC SERINE_THREONINE PROTEIN KINASE"/>
    <property type="match status" value="1"/>
</dbReference>
<evidence type="ECO:0000259" key="6">
    <source>
        <dbReference type="PROSITE" id="PS50011"/>
    </source>
</evidence>
<dbReference type="PANTHER" id="PTHR24348">
    <property type="entry name" value="SERINE/THREONINE-PROTEIN KINASE UNC-51-RELATED"/>
    <property type="match status" value="1"/>
</dbReference>
<dbReference type="InterPro" id="IPR000719">
    <property type="entry name" value="Prot_kinase_dom"/>
</dbReference>
<proteinExistence type="predicted"/>
<dbReference type="Pfam" id="PF00069">
    <property type="entry name" value="Pkinase"/>
    <property type="match status" value="1"/>
</dbReference>
<dbReference type="SMART" id="SM00220">
    <property type="entry name" value="S_TKc"/>
    <property type="match status" value="1"/>
</dbReference>
<dbReference type="InterPro" id="IPR045269">
    <property type="entry name" value="Atg1-like"/>
</dbReference>
<gene>
    <name evidence="7" type="ORF">BLNAU_15314</name>
</gene>
<comment type="caution">
    <text evidence="7">The sequence shown here is derived from an EMBL/GenBank/DDBJ whole genome shotgun (WGS) entry which is preliminary data.</text>
</comment>
<feature type="domain" description="Protein kinase" evidence="6">
    <location>
        <begin position="25"/>
        <end position="280"/>
    </location>
</feature>